<feature type="transmembrane region" description="Helical" evidence="6">
    <location>
        <begin position="208"/>
        <end position="228"/>
    </location>
</feature>
<comment type="subcellular location">
    <subcellularLocation>
        <location evidence="6">Cell membrane</location>
        <topology evidence="6">Multi-pass membrane protein</topology>
    </subcellularLocation>
    <subcellularLocation>
        <location evidence="1">Membrane</location>
    </subcellularLocation>
</comment>
<evidence type="ECO:0000256" key="6">
    <source>
        <dbReference type="RuleBase" id="RU363076"/>
    </source>
</evidence>
<dbReference type="Pfam" id="PF02104">
    <property type="entry name" value="SURF1"/>
    <property type="match status" value="1"/>
</dbReference>
<dbReference type="PANTHER" id="PTHR23427">
    <property type="entry name" value="SURFEIT LOCUS PROTEIN"/>
    <property type="match status" value="1"/>
</dbReference>
<organism evidence="7 8">
    <name type="scientific">Brevundimonas naejangsanensis</name>
    <dbReference type="NCBI Taxonomy" id="588932"/>
    <lineage>
        <taxon>Bacteria</taxon>
        <taxon>Pseudomonadati</taxon>
        <taxon>Pseudomonadota</taxon>
        <taxon>Alphaproteobacteria</taxon>
        <taxon>Caulobacterales</taxon>
        <taxon>Caulobacteraceae</taxon>
        <taxon>Brevundimonas</taxon>
    </lineage>
</organism>
<proteinExistence type="inferred from homology"/>
<keyword evidence="8" id="KW-1185">Reference proteome</keyword>
<keyword evidence="6" id="KW-1003">Cell membrane</keyword>
<dbReference type="GO" id="GO:0005886">
    <property type="term" value="C:plasma membrane"/>
    <property type="evidence" value="ECO:0007669"/>
    <property type="project" value="UniProtKB-SubCell"/>
</dbReference>
<name>A0A494RFD9_9CAUL</name>
<accession>A0A494RFD9</accession>
<evidence type="ECO:0000256" key="2">
    <source>
        <dbReference type="ARBA" id="ARBA00007165"/>
    </source>
</evidence>
<evidence type="ECO:0000256" key="5">
    <source>
        <dbReference type="ARBA" id="ARBA00023136"/>
    </source>
</evidence>
<dbReference type="PANTHER" id="PTHR23427:SF2">
    <property type="entry name" value="SURFEIT LOCUS PROTEIN 1"/>
    <property type="match status" value="1"/>
</dbReference>
<protein>
    <recommendedName>
        <fullName evidence="6">SURF1-like protein</fullName>
    </recommendedName>
</protein>
<dbReference type="CDD" id="cd06662">
    <property type="entry name" value="SURF1"/>
    <property type="match status" value="1"/>
</dbReference>
<reference evidence="7 8" key="1">
    <citation type="submission" date="2018-10" db="EMBL/GenBank/DDBJ databases">
        <title>Complete genome sequence of Brevundimonas naejangsanensis BRV3.</title>
        <authorList>
            <person name="Berrios L."/>
            <person name="Ely B."/>
        </authorList>
    </citation>
    <scope>NUCLEOTIDE SEQUENCE [LARGE SCALE GENOMIC DNA]</scope>
    <source>
        <strain evidence="7 8">BRV3</strain>
    </source>
</reference>
<evidence type="ECO:0000256" key="3">
    <source>
        <dbReference type="ARBA" id="ARBA00022692"/>
    </source>
</evidence>
<keyword evidence="3 6" id="KW-0812">Transmembrane</keyword>
<keyword evidence="5 6" id="KW-0472">Membrane</keyword>
<comment type="caution">
    <text evidence="6">Lacks conserved residue(s) required for the propagation of feature annotation.</text>
</comment>
<evidence type="ECO:0000256" key="4">
    <source>
        <dbReference type="ARBA" id="ARBA00022989"/>
    </source>
</evidence>
<keyword evidence="4 6" id="KW-1133">Transmembrane helix</keyword>
<dbReference type="PROSITE" id="PS50895">
    <property type="entry name" value="SURF1"/>
    <property type="match status" value="1"/>
</dbReference>
<evidence type="ECO:0000313" key="8">
    <source>
        <dbReference type="Proteomes" id="UP000276984"/>
    </source>
</evidence>
<gene>
    <name evidence="7" type="ORF">D8I30_07925</name>
</gene>
<comment type="similarity">
    <text evidence="2 6">Belongs to the SURF1 family.</text>
</comment>
<evidence type="ECO:0000256" key="1">
    <source>
        <dbReference type="ARBA" id="ARBA00004370"/>
    </source>
</evidence>
<dbReference type="AlphaFoldDB" id="A0A494RFD9"/>
<sequence>MTQSATPRFPIVLTVAAAAVLGLLLTLGVWQAQRLTWKEGLIAQAEAVAQLPPVPLAEALRAADPEFRRVLLTCRGLGAAPFVELQTIEDGDAGVRLISACPVEGQGTVLVDRGFVPTGTTERPAVDAADSMPVVVAGVLRRAPAPGAMTPPPSGRLFYGRDMAAMAKALDVEGPVSPFTLYATTATNPDWSALRPVAPPTAFANNHLGYALTWFGLAAVLIVFYIVMLRRRLSRADSPKDR</sequence>
<dbReference type="EMBL" id="CP032707">
    <property type="protein sequence ID" value="AYG95117.1"/>
    <property type="molecule type" value="Genomic_DNA"/>
</dbReference>
<dbReference type="InterPro" id="IPR045214">
    <property type="entry name" value="Surf1/Surf4"/>
</dbReference>
<dbReference type="InterPro" id="IPR002994">
    <property type="entry name" value="Surf1/Shy1"/>
</dbReference>
<dbReference type="RefSeq" id="WP_121482265.1">
    <property type="nucleotide sequence ID" value="NZ_CP032707.1"/>
</dbReference>
<evidence type="ECO:0000313" key="7">
    <source>
        <dbReference type="EMBL" id="AYG95117.1"/>
    </source>
</evidence>
<dbReference type="Proteomes" id="UP000276984">
    <property type="component" value="Chromosome"/>
</dbReference>
<dbReference type="OrthoDB" id="6079986at2"/>